<gene>
    <name evidence="1" type="ORF">ACIA8P_36550</name>
</gene>
<proteinExistence type="predicted"/>
<dbReference type="RefSeq" id="WP_398660525.1">
    <property type="nucleotide sequence ID" value="NZ_JBITDC010000018.1"/>
</dbReference>
<accession>A0ABW7YCZ9</accession>
<dbReference type="EMBL" id="JBITDC010000018">
    <property type="protein sequence ID" value="MFI5680071.1"/>
    <property type="molecule type" value="Genomic_DNA"/>
</dbReference>
<reference evidence="1 2" key="1">
    <citation type="submission" date="2024-10" db="EMBL/GenBank/DDBJ databases">
        <title>The Natural Products Discovery Center: Release of the First 8490 Sequenced Strains for Exploring Actinobacteria Biosynthetic Diversity.</title>
        <authorList>
            <person name="Kalkreuter E."/>
            <person name="Kautsar S.A."/>
            <person name="Yang D."/>
            <person name="Bader C.D."/>
            <person name="Teijaro C.N."/>
            <person name="Fluegel L."/>
            <person name="Davis C.M."/>
            <person name="Simpson J.R."/>
            <person name="Lauterbach L."/>
            <person name="Steele A.D."/>
            <person name="Gui C."/>
            <person name="Meng S."/>
            <person name="Li G."/>
            <person name="Viehrig K."/>
            <person name="Ye F."/>
            <person name="Su P."/>
            <person name="Kiefer A.F."/>
            <person name="Nichols A."/>
            <person name="Cepeda A.J."/>
            <person name="Yan W."/>
            <person name="Fan B."/>
            <person name="Jiang Y."/>
            <person name="Adhikari A."/>
            <person name="Zheng C.-J."/>
            <person name="Schuster L."/>
            <person name="Cowan T.M."/>
            <person name="Smanski M.J."/>
            <person name="Chevrette M.G."/>
            <person name="De Carvalho L.P.S."/>
            <person name="Shen B."/>
        </authorList>
    </citation>
    <scope>NUCLEOTIDE SEQUENCE [LARGE SCALE GENOMIC DNA]</scope>
    <source>
        <strain evidence="1 2">NPDC051599</strain>
    </source>
</reference>
<dbReference type="Proteomes" id="UP001612415">
    <property type="component" value="Unassembled WGS sequence"/>
</dbReference>
<sequence length="239" mass="27170">MSDLLDHALHAHGGLDRWRRVRSIHVQGSVSGLLWGSRGQEGIFATADFVLDVRRQHLVYHDFTGPGLRGVFTPGRVWIEDRARNVLTQRRSPRMAFTGHGPDSPWDRLHALYFGGYAMWNYLTAPFLLAMPGVQVEELEPWEETGERRRRLRAVFPEDIATHSREQVFHFDSTGLLRRHDYAAEVLGASPAAHYSDTHKEISGLVFPTRRRVVPVREDGRSVPTPVLVAIDLTQITVH</sequence>
<name>A0ABW7YCZ9_STRCE</name>
<evidence type="ECO:0000313" key="1">
    <source>
        <dbReference type="EMBL" id="MFI5680071.1"/>
    </source>
</evidence>
<organism evidence="1 2">
    <name type="scientific">Streptomyces cellulosae</name>
    <dbReference type="NCBI Taxonomy" id="1968"/>
    <lineage>
        <taxon>Bacteria</taxon>
        <taxon>Bacillati</taxon>
        <taxon>Actinomycetota</taxon>
        <taxon>Actinomycetes</taxon>
        <taxon>Kitasatosporales</taxon>
        <taxon>Streptomycetaceae</taxon>
        <taxon>Streptomyces</taxon>
    </lineage>
</organism>
<keyword evidence="2" id="KW-1185">Reference proteome</keyword>
<comment type="caution">
    <text evidence="1">The sequence shown here is derived from an EMBL/GenBank/DDBJ whole genome shotgun (WGS) entry which is preliminary data.</text>
</comment>
<evidence type="ECO:0000313" key="2">
    <source>
        <dbReference type="Proteomes" id="UP001612415"/>
    </source>
</evidence>
<protein>
    <submittedName>
        <fullName evidence="1">Uncharacterized protein</fullName>
    </submittedName>
</protein>